<dbReference type="NCBIfam" id="TIGR00412">
    <property type="entry name" value="redox_disulf_2"/>
    <property type="match status" value="1"/>
</dbReference>
<dbReference type="Pfam" id="PF13192">
    <property type="entry name" value="Thioredoxin_3"/>
    <property type="match status" value="1"/>
</dbReference>
<feature type="domain" description="Thioredoxin-like fold" evidence="1">
    <location>
        <begin position="1"/>
        <end position="75"/>
    </location>
</feature>
<name>A0A194ALG0_9BACT</name>
<dbReference type="InterPro" id="IPR012336">
    <property type="entry name" value="Thioredoxin-like_fold"/>
</dbReference>
<dbReference type="Gene3D" id="3.40.30.10">
    <property type="entry name" value="Glutaredoxin"/>
    <property type="match status" value="1"/>
</dbReference>
<dbReference type="RefSeq" id="WP_069859718.1">
    <property type="nucleotide sequence ID" value="NZ_BDFE01000017.1"/>
</dbReference>
<evidence type="ECO:0000313" key="3">
    <source>
        <dbReference type="Proteomes" id="UP000095200"/>
    </source>
</evidence>
<sequence>MEIKVFGPGCAKCKETEKLIREAVKASGKDITVEKVSDLQQMLAAGVMSTPAVAIDGVVKTTGRVPSKKDIAAWIDGAGDAPSSPASCGGCCSCGGNC</sequence>
<keyword evidence="3" id="KW-1185">Reference proteome</keyword>
<reference evidence="3" key="1">
    <citation type="submission" date="2016-06" db="EMBL/GenBank/DDBJ databases">
        <title>Draft genome sequence of Desulfoplanes formicivorans strain Pf12B.</title>
        <authorList>
            <person name="Watanabe M."/>
            <person name="Kojima H."/>
            <person name="Fukui M."/>
        </authorList>
    </citation>
    <scope>NUCLEOTIDE SEQUENCE [LARGE SCALE GENOMIC DNA]</scope>
    <source>
        <strain evidence="3">Pf12B</strain>
    </source>
</reference>
<evidence type="ECO:0000259" key="1">
    <source>
        <dbReference type="Pfam" id="PF13192"/>
    </source>
</evidence>
<accession>A0A194ALG0</accession>
<proteinExistence type="predicted"/>
<dbReference type="PANTHER" id="PTHR36450">
    <property type="entry name" value="THIOREDOXIN"/>
    <property type="match status" value="1"/>
</dbReference>
<dbReference type="AlphaFoldDB" id="A0A194ALG0"/>
<dbReference type="OrthoDB" id="9800630at2"/>
<organism evidence="2 3">
    <name type="scientific">Desulfoplanes formicivorans</name>
    <dbReference type="NCBI Taxonomy" id="1592317"/>
    <lineage>
        <taxon>Bacteria</taxon>
        <taxon>Pseudomonadati</taxon>
        <taxon>Thermodesulfobacteriota</taxon>
        <taxon>Desulfovibrionia</taxon>
        <taxon>Desulfovibrionales</taxon>
        <taxon>Desulfoplanaceae</taxon>
        <taxon>Desulfoplanes</taxon>
    </lineage>
</organism>
<dbReference type="InterPro" id="IPR036249">
    <property type="entry name" value="Thioredoxin-like_sf"/>
</dbReference>
<gene>
    <name evidence="2" type="ORF">DPF_2231</name>
</gene>
<dbReference type="PANTHER" id="PTHR36450:SF1">
    <property type="entry name" value="THIOREDOXIN"/>
    <property type="match status" value="1"/>
</dbReference>
<dbReference type="SUPFAM" id="SSF52833">
    <property type="entry name" value="Thioredoxin-like"/>
    <property type="match status" value="1"/>
</dbReference>
<protein>
    <submittedName>
        <fullName evidence="2">Glutaredoxin</fullName>
    </submittedName>
</protein>
<dbReference type="EMBL" id="BDFE01000017">
    <property type="protein sequence ID" value="GAU09504.1"/>
    <property type="molecule type" value="Genomic_DNA"/>
</dbReference>
<dbReference type="InterPro" id="IPR005243">
    <property type="entry name" value="THIRX-like_proc"/>
</dbReference>
<comment type="caution">
    <text evidence="2">The sequence shown here is derived from an EMBL/GenBank/DDBJ whole genome shotgun (WGS) entry which is preliminary data.</text>
</comment>
<evidence type="ECO:0000313" key="2">
    <source>
        <dbReference type="EMBL" id="GAU09504.1"/>
    </source>
</evidence>
<dbReference type="STRING" id="1592317.DPF_2231"/>
<dbReference type="Proteomes" id="UP000095200">
    <property type="component" value="Unassembled WGS sequence"/>
</dbReference>